<protein>
    <submittedName>
        <fullName evidence="1">Coenzyme PQQ synthesis protein D (PqqD)</fullName>
    </submittedName>
</protein>
<evidence type="ECO:0000313" key="1">
    <source>
        <dbReference type="EMBL" id="SCL35437.1"/>
    </source>
</evidence>
<reference evidence="1 2" key="1">
    <citation type="submission" date="2016-06" db="EMBL/GenBank/DDBJ databases">
        <authorList>
            <person name="Kjaerup R.B."/>
            <person name="Dalgaard T.S."/>
            <person name="Juul-Madsen H.R."/>
        </authorList>
    </citation>
    <scope>NUCLEOTIDE SEQUENCE [LARGE SCALE GENOMIC DNA]</scope>
    <source>
        <strain evidence="1 2">DSM 43818</strain>
    </source>
</reference>
<dbReference type="Proteomes" id="UP000199699">
    <property type="component" value="Unassembled WGS sequence"/>
</dbReference>
<dbReference type="RefSeq" id="WP_091088605.1">
    <property type="nucleotide sequence ID" value="NZ_FMHT01000003.1"/>
</dbReference>
<name>A0A1C6T167_9ACTN</name>
<dbReference type="STRING" id="145857.GA0070616_5227"/>
<dbReference type="EMBL" id="FMHT01000003">
    <property type="protein sequence ID" value="SCL35437.1"/>
    <property type="molecule type" value="Genomic_DNA"/>
</dbReference>
<dbReference type="AlphaFoldDB" id="A0A1C6T167"/>
<organism evidence="1 2">
    <name type="scientific">Micromonospora nigra</name>
    <dbReference type="NCBI Taxonomy" id="145857"/>
    <lineage>
        <taxon>Bacteria</taxon>
        <taxon>Bacillati</taxon>
        <taxon>Actinomycetota</taxon>
        <taxon>Actinomycetes</taxon>
        <taxon>Micromonosporales</taxon>
        <taxon>Micromonosporaceae</taxon>
        <taxon>Micromonospora</taxon>
    </lineage>
</organism>
<keyword evidence="2" id="KW-1185">Reference proteome</keyword>
<dbReference type="InterPro" id="IPR041881">
    <property type="entry name" value="PqqD_sf"/>
</dbReference>
<evidence type="ECO:0000313" key="2">
    <source>
        <dbReference type="Proteomes" id="UP000199699"/>
    </source>
</evidence>
<dbReference type="Gene3D" id="1.10.10.1150">
    <property type="entry name" value="Coenzyme PQQ synthesis protein D (PqqD)"/>
    <property type="match status" value="1"/>
</dbReference>
<proteinExistence type="predicted"/>
<dbReference type="OrthoDB" id="3393137at2"/>
<gene>
    <name evidence="1" type="ORF">GA0070616_5227</name>
</gene>
<dbReference type="Pfam" id="PF05402">
    <property type="entry name" value="PqqD"/>
    <property type="match status" value="1"/>
</dbReference>
<sequence>MVTQQETVHRVDPVRVAWRLAGEEVVVLDTARSVYFGLDRNATLLWQRLVGGATSTELVATLMEGARVDRDRASADVATFLDELLRHDLLQRP</sequence>
<accession>A0A1C6T167</accession>
<dbReference type="InterPro" id="IPR008792">
    <property type="entry name" value="PQQD"/>
</dbReference>